<dbReference type="Proteomes" id="UP001139721">
    <property type="component" value="Unassembled WGS sequence"/>
</dbReference>
<proteinExistence type="predicted"/>
<evidence type="ECO:0000313" key="2">
    <source>
        <dbReference type="Proteomes" id="UP001139721"/>
    </source>
</evidence>
<dbReference type="AlphaFoldDB" id="A0A9X2IAT4"/>
<dbReference type="EMBL" id="JAJKBJ010000006">
    <property type="protein sequence ID" value="MCL9683855.1"/>
    <property type="molecule type" value="Genomic_DNA"/>
</dbReference>
<dbReference type="RefSeq" id="WP_250420906.1">
    <property type="nucleotide sequence ID" value="NZ_JAJKBJ010000006.1"/>
</dbReference>
<name>A0A9X2IAT4_9GAMM</name>
<keyword evidence="2" id="KW-1185">Reference proteome</keyword>
<evidence type="ECO:0000313" key="1">
    <source>
        <dbReference type="EMBL" id="MCL9683855.1"/>
    </source>
</evidence>
<comment type="caution">
    <text evidence="1">The sequence shown here is derived from an EMBL/GenBank/DDBJ whole genome shotgun (WGS) entry which is preliminary data.</text>
</comment>
<organism evidence="1 2">
    <name type="scientific">Legionella maioricensis</name>
    <dbReference type="NCBI Taxonomy" id="2896528"/>
    <lineage>
        <taxon>Bacteria</taxon>
        <taxon>Pseudomonadati</taxon>
        <taxon>Pseudomonadota</taxon>
        <taxon>Gammaproteobacteria</taxon>
        <taxon>Legionellales</taxon>
        <taxon>Legionellaceae</taxon>
        <taxon>Legionella</taxon>
    </lineage>
</organism>
<reference evidence="1" key="1">
    <citation type="submission" date="2021-11" db="EMBL/GenBank/DDBJ databases">
        <title>Legionella maioricencis sp. nov., a new species isolated from hot water samples in Mallorca.</title>
        <authorList>
            <person name="Crespi S."/>
            <person name="Drasar V."/>
            <person name="Salva-Serra F."/>
            <person name="Jaen-Luchoro D."/>
            <person name="Pineiro-Iglesias B."/>
            <person name="Aliaga F."/>
            <person name="Fernandez-Juarez V."/>
            <person name="Coll G."/>
            <person name="Moore E.R.B."/>
            <person name="Bennasar-Figueras A."/>
        </authorList>
    </citation>
    <scope>NUCLEOTIDE SEQUENCE</scope>
    <source>
        <strain evidence="1">HCPI-6</strain>
    </source>
</reference>
<accession>A0A9X2IAT4</accession>
<gene>
    <name evidence="1" type="ORF">LOX96_07105</name>
</gene>
<sequence length="92" mass="10040">MKNNNPVTPENILPEDINSTTINGTLIRKGTIAAFLANTEILESNNATEQQKQDAIQTMRELAPAVIAVGLHKHAVFKNTLVEEILIDAESC</sequence>
<protein>
    <submittedName>
        <fullName evidence="1">Uncharacterized protein</fullName>
    </submittedName>
</protein>